<evidence type="ECO:0000256" key="1">
    <source>
        <dbReference type="PROSITE-ProRule" id="PRU01023"/>
    </source>
</evidence>
<gene>
    <name evidence="3" type="ORF">MAPG_07208</name>
</gene>
<name>A0A0H2U2T9_MAGP6</name>
<keyword evidence="1" id="KW-0694">RNA-binding</keyword>
<comment type="caution">
    <text evidence="1">Lacks conserved residue(s) required for the propagation of feature annotation.</text>
</comment>
<organism evidence="3">
    <name type="scientific">Magnaporthiopsis poae (strain ATCC 64411 / 73-15)</name>
    <name type="common">Kentucky bluegrass fungus</name>
    <name type="synonym">Magnaporthe poae</name>
    <dbReference type="NCBI Taxonomy" id="644358"/>
    <lineage>
        <taxon>Eukaryota</taxon>
        <taxon>Fungi</taxon>
        <taxon>Dikarya</taxon>
        <taxon>Ascomycota</taxon>
        <taxon>Pezizomycotina</taxon>
        <taxon>Sordariomycetes</taxon>
        <taxon>Sordariomycetidae</taxon>
        <taxon>Magnaporthales</taxon>
        <taxon>Magnaporthaceae</taxon>
        <taxon>Magnaporthiopsis</taxon>
    </lineage>
</organism>
<feature type="non-terminal residue" evidence="3">
    <location>
        <position position="61"/>
    </location>
</feature>
<sequence>MKTGDTEELARGYVSNNNTQFDAGLFLLDRLNVGPGMHVLDVGCGPGNLTAHIAGLVGESG</sequence>
<dbReference type="OrthoDB" id="66144at2759"/>
<dbReference type="GO" id="GO:0008168">
    <property type="term" value="F:methyltransferase activity"/>
    <property type="evidence" value="ECO:0007669"/>
    <property type="project" value="UniProtKB-KW"/>
</dbReference>
<evidence type="ECO:0000313" key="3">
    <source>
        <dbReference type="EMBL" id="KLU88221.1"/>
    </source>
</evidence>
<keyword evidence="1" id="KW-0949">S-adenosyl-L-methionine</keyword>
<reference evidence="3" key="2">
    <citation type="submission" date="2011-03" db="EMBL/GenBank/DDBJ databases">
        <title>Annotation of Magnaporthe poae ATCC 64411.</title>
        <authorList>
            <person name="Ma L.-J."/>
            <person name="Dead R."/>
            <person name="Young S.K."/>
            <person name="Zeng Q."/>
            <person name="Gargeya S."/>
            <person name="Fitzgerald M."/>
            <person name="Haas B."/>
            <person name="Abouelleil A."/>
            <person name="Alvarado L."/>
            <person name="Arachchi H.M."/>
            <person name="Berlin A."/>
            <person name="Brown A."/>
            <person name="Chapman S.B."/>
            <person name="Chen Z."/>
            <person name="Dunbar C."/>
            <person name="Freedman E."/>
            <person name="Gearin G."/>
            <person name="Gellesch M."/>
            <person name="Goldberg J."/>
            <person name="Griggs A."/>
            <person name="Gujja S."/>
            <person name="Heiman D."/>
            <person name="Howarth C."/>
            <person name="Larson L."/>
            <person name="Lui A."/>
            <person name="MacDonald P.J.P."/>
            <person name="Mehta T."/>
            <person name="Montmayeur A."/>
            <person name="Murphy C."/>
            <person name="Neiman D."/>
            <person name="Pearson M."/>
            <person name="Priest M."/>
            <person name="Roberts A."/>
            <person name="Saif S."/>
            <person name="Shea T."/>
            <person name="Shenoy N."/>
            <person name="Sisk P."/>
            <person name="Stolte C."/>
            <person name="Sykes S."/>
            <person name="Yandava C."/>
            <person name="Wortman J."/>
            <person name="Nusbaum C."/>
            <person name="Birren B."/>
        </authorList>
    </citation>
    <scope>NUCLEOTIDE SEQUENCE</scope>
    <source>
        <strain evidence="3">ATCC 64411</strain>
    </source>
</reference>
<proteinExistence type="inferred from homology"/>
<dbReference type="PROSITE" id="PS51686">
    <property type="entry name" value="SAM_MT_RSMB_NOP"/>
    <property type="match status" value="1"/>
</dbReference>
<dbReference type="GO" id="GO:0032259">
    <property type="term" value="P:methylation"/>
    <property type="evidence" value="ECO:0007669"/>
    <property type="project" value="UniProtKB-KW"/>
</dbReference>
<feature type="domain" description="SAM-dependent MTase RsmB/NOP-type" evidence="2">
    <location>
        <begin position="1"/>
        <end position="61"/>
    </location>
</feature>
<dbReference type="InterPro" id="IPR001678">
    <property type="entry name" value="MeTrfase_RsmB-F_NOP2_dom"/>
</dbReference>
<keyword evidence="1" id="KW-0808">Transferase</keyword>
<dbReference type="AlphaFoldDB" id="A0A0H2U2T9"/>
<keyword evidence="1" id="KW-0489">Methyltransferase</keyword>
<evidence type="ECO:0000259" key="2">
    <source>
        <dbReference type="PROSITE" id="PS51686"/>
    </source>
</evidence>
<reference evidence="3" key="1">
    <citation type="submission" date="2010-05" db="EMBL/GenBank/DDBJ databases">
        <title>The Genome Sequence of Magnaporthe poae strain ATCC 64411.</title>
        <authorList>
            <consortium name="The Broad Institute Genome Sequencing Platform"/>
            <consortium name="Broad Institute Genome Sequencing Center for Infectious Disease"/>
            <person name="Ma L.-J."/>
            <person name="Dead R."/>
            <person name="Young S."/>
            <person name="Zeng Q."/>
            <person name="Koehrsen M."/>
            <person name="Alvarado L."/>
            <person name="Berlin A."/>
            <person name="Chapman S.B."/>
            <person name="Chen Z."/>
            <person name="Freedman E."/>
            <person name="Gellesch M."/>
            <person name="Goldberg J."/>
            <person name="Griggs A."/>
            <person name="Gujja S."/>
            <person name="Heilman E.R."/>
            <person name="Heiman D."/>
            <person name="Hepburn T."/>
            <person name="Howarth C."/>
            <person name="Jen D."/>
            <person name="Larson L."/>
            <person name="Mehta T."/>
            <person name="Neiman D."/>
            <person name="Pearson M."/>
            <person name="Roberts A."/>
            <person name="Saif S."/>
            <person name="Shea T."/>
            <person name="Shenoy N."/>
            <person name="Sisk P."/>
            <person name="Stolte C."/>
            <person name="Sykes S."/>
            <person name="Walk T."/>
            <person name="White J."/>
            <person name="Yandava C."/>
            <person name="Haas B."/>
            <person name="Nusbaum C."/>
            <person name="Birren B."/>
        </authorList>
    </citation>
    <scope>NUCLEOTIDE SEQUENCE</scope>
    <source>
        <strain evidence="3">ATCC 64411</strain>
    </source>
</reference>
<dbReference type="InterPro" id="IPR029063">
    <property type="entry name" value="SAM-dependent_MTases_sf"/>
</dbReference>
<dbReference type="SUPFAM" id="SSF53335">
    <property type="entry name" value="S-adenosyl-L-methionine-dependent methyltransferases"/>
    <property type="match status" value="1"/>
</dbReference>
<comment type="similarity">
    <text evidence="1">Belongs to the class I-like SAM-binding methyltransferase superfamily. RsmB/NOP family.</text>
</comment>
<protein>
    <recommendedName>
        <fullName evidence="2">SAM-dependent MTase RsmB/NOP-type domain-containing protein</fullName>
    </recommendedName>
</protein>
<dbReference type="EMBL" id="GL876971">
    <property type="protein sequence ID" value="KLU88221.1"/>
    <property type="molecule type" value="Genomic_DNA"/>
</dbReference>
<accession>A0A0H2U2T9</accession>
<dbReference type="GO" id="GO:0003723">
    <property type="term" value="F:RNA binding"/>
    <property type="evidence" value="ECO:0007669"/>
    <property type="project" value="UniProtKB-UniRule"/>
</dbReference>
<dbReference type="VEuPathDB" id="FungiDB:MAPG_07208"/>
<dbReference type="Gene3D" id="3.40.50.150">
    <property type="entry name" value="Vaccinia Virus protein VP39"/>
    <property type="match status" value="1"/>
</dbReference>
<dbReference type="Pfam" id="PF01135">
    <property type="entry name" value="PCMT"/>
    <property type="match status" value="1"/>
</dbReference>